<reference evidence="1" key="1">
    <citation type="submission" date="2014-09" db="EMBL/GenBank/DDBJ databases">
        <authorList>
            <person name="Magalhaes I.L.F."/>
            <person name="Oliveira U."/>
            <person name="Santos F.R."/>
            <person name="Vidigal T.H.D.A."/>
            <person name="Brescovit A.D."/>
            <person name="Santos A.J."/>
        </authorList>
    </citation>
    <scope>NUCLEOTIDE SEQUENCE</scope>
    <source>
        <tissue evidence="1">Shoot tissue taken approximately 20 cm above the soil surface</tissue>
    </source>
</reference>
<protein>
    <submittedName>
        <fullName evidence="1">Uncharacterized protein</fullName>
    </submittedName>
</protein>
<reference evidence="1" key="2">
    <citation type="journal article" date="2015" name="Data Brief">
        <title>Shoot transcriptome of the giant reed, Arundo donax.</title>
        <authorList>
            <person name="Barrero R.A."/>
            <person name="Guerrero F.D."/>
            <person name="Moolhuijzen P."/>
            <person name="Goolsby J.A."/>
            <person name="Tidwell J."/>
            <person name="Bellgard S.E."/>
            <person name="Bellgard M.I."/>
        </authorList>
    </citation>
    <scope>NUCLEOTIDE SEQUENCE</scope>
    <source>
        <tissue evidence="1">Shoot tissue taken approximately 20 cm above the soil surface</tissue>
    </source>
</reference>
<dbReference type="EMBL" id="GBRH01197750">
    <property type="protein sequence ID" value="JAE00146.1"/>
    <property type="molecule type" value="Transcribed_RNA"/>
</dbReference>
<evidence type="ECO:0000313" key="1">
    <source>
        <dbReference type="EMBL" id="JAE00146.1"/>
    </source>
</evidence>
<sequence>MWLPSRQFGIRRLAPISPPLRLKPTGLQGWALGWRHMVARCSHCRIGYLLIEEAVQASQFKRAEA</sequence>
<proteinExistence type="predicted"/>
<organism evidence="1">
    <name type="scientific">Arundo donax</name>
    <name type="common">Giant reed</name>
    <name type="synonym">Donax arundinaceus</name>
    <dbReference type="NCBI Taxonomy" id="35708"/>
    <lineage>
        <taxon>Eukaryota</taxon>
        <taxon>Viridiplantae</taxon>
        <taxon>Streptophyta</taxon>
        <taxon>Embryophyta</taxon>
        <taxon>Tracheophyta</taxon>
        <taxon>Spermatophyta</taxon>
        <taxon>Magnoliopsida</taxon>
        <taxon>Liliopsida</taxon>
        <taxon>Poales</taxon>
        <taxon>Poaceae</taxon>
        <taxon>PACMAD clade</taxon>
        <taxon>Arundinoideae</taxon>
        <taxon>Arundineae</taxon>
        <taxon>Arundo</taxon>
    </lineage>
</organism>
<name>A0A0A9EQM9_ARUDO</name>
<dbReference type="AlphaFoldDB" id="A0A0A9EQM9"/>
<accession>A0A0A9EQM9</accession>